<proteinExistence type="predicted"/>
<feature type="transmembrane region" description="Helical" evidence="1">
    <location>
        <begin position="31"/>
        <end position="51"/>
    </location>
</feature>
<evidence type="ECO:0000256" key="1">
    <source>
        <dbReference type="SAM" id="Phobius"/>
    </source>
</evidence>
<comment type="caution">
    <text evidence="2">The sequence shown here is derived from an EMBL/GenBank/DDBJ whole genome shotgun (WGS) entry which is preliminary data.</text>
</comment>
<accession>A0ABW1RUZ9</accession>
<keyword evidence="1" id="KW-1133">Transmembrane helix</keyword>
<dbReference type="Proteomes" id="UP001596158">
    <property type="component" value="Unassembled WGS sequence"/>
</dbReference>
<evidence type="ECO:0000313" key="2">
    <source>
        <dbReference type="EMBL" id="MFC6179325.1"/>
    </source>
</evidence>
<evidence type="ECO:0000313" key="3">
    <source>
        <dbReference type="Proteomes" id="UP001596158"/>
    </source>
</evidence>
<gene>
    <name evidence="2" type="ORF">ACFQGR_08050</name>
</gene>
<protein>
    <submittedName>
        <fullName evidence="2">Uncharacterized protein</fullName>
    </submittedName>
</protein>
<feature type="transmembrane region" description="Helical" evidence="1">
    <location>
        <begin position="63"/>
        <end position="85"/>
    </location>
</feature>
<organism evidence="2 3">
    <name type="scientific">Weissella sagaensis</name>
    <dbReference type="NCBI Taxonomy" id="2559928"/>
    <lineage>
        <taxon>Bacteria</taxon>
        <taxon>Bacillati</taxon>
        <taxon>Bacillota</taxon>
        <taxon>Bacilli</taxon>
        <taxon>Lactobacillales</taxon>
        <taxon>Lactobacillaceae</taxon>
        <taxon>Weissella</taxon>
    </lineage>
</organism>
<feature type="transmembrane region" description="Helical" evidence="1">
    <location>
        <begin position="7"/>
        <end position="25"/>
    </location>
</feature>
<name>A0ABW1RUZ9_9LACO</name>
<reference evidence="3" key="1">
    <citation type="journal article" date="2019" name="Int. J. Syst. Evol. Microbiol.">
        <title>The Global Catalogue of Microorganisms (GCM) 10K type strain sequencing project: providing services to taxonomists for standard genome sequencing and annotation.</title>
        <authorList>
            <consortium name="The Broad Institute Genomics Platform"/>
            <consortium name="The Broad Institute Genome Sequencing Center for Infectious Disease"/>
            <person name="Wu L."/>
            <person name="Ma J."/>
        </authorList>
    </citation>
    <scope>NUCLEOTIDE SEQUENCE [LARGE SCALE GENOMIC DNA]</scope>
    <source>
        <strain evidence="3">CCM 8924</strain>
    </source>
</reference>
<dbReference type="EMBL" id="JBHSSG010000013">
    <property type="protein sequence ID" value="MFC6179325.1"/>
    <property type="molecule type" value="Genomic_DNA"/>
</dbReference>
<keyword evidence="1" id="KW-0472">Membrane</keyword>
<feature type="transmembrane region" description="Helical" evidence="1">
    <location>
        <begin position="105"/>
        <end position="128"/>
    </location>
</feature>
<sequence length="142" mass="15624">MIKNSGYVLVVIACLITLSPLLYMLDNIFTFLIVQSYGPILLLGLGLAFVFGNQDWPNNVVPVGSISLLFSLFADLLSIYLQPQINALAHYSSTQNLIVSVSEPTLSGIIMILIFDFFVTYGVSFVFVANNFFGFKNKVVGN</sequence>
<dbReference type="RefSeq" id="WP_042492138.1">
    <property type="nucleotide sequence ID" value="NZ_BJDT01000001.1"/>
</dbReference>
<keyword evidence="1" id="KW-0812">Transmembrane</keyword>
<keyword evidence="3" id="KW-1185">Reference proteome</keyword>